<feature type="compositionally biased region" description="Polar residues" evidence="1">
    <location>
        <begin position="29"/>
        <end position="67"/>
    </location>
</feature>
<accession>A0A2J6QGQ0</accession>
<dbReference type="AlphaFoldDB" id="A0A2J6QGQ0"/>
<name>A0A2J6QGQ0_9HELO</name>
<dbReference type="OrthoDB" id="3551547at2759"/>
<evidence type="ECO:0000256" key="1">
    <source>
        <dbReference type="SAM" id="MobiDB-lite"/>
    </source>
</evidence>
<keyword evidence="3" id="KW-1185">Reference proteome</keyword>
<sequence length="460" mass="51376">MNTPGTSGPSKNFNSPQLDSEMGAPVSFSVPQNTMSPRSPSTMGTPASPPRNTSQPQPPSNMGNNRVNFYRSPPWRAMQPHLTHKELYQYLVVTGKSQCIRGEFSTTVASDSYRPHSWNVLTELDFLPPSAKIGTFLYEATATLKRNAQATATRASSTQPEGNNSKIEIKELKPTLPNDIKVVNPSTKIGTSTYTPPSVPPTPQPLHPVPDENYLFSYHTIPHFYKYLRLSEASFTSQFMLSPLGTSFWTTILGDTSITRHTPNFAEDQRTASVICTLIHIPSIPSKNNQALNNLMSFLLYGDQWIPDERWVKRVELIRGDTLILPPLTVYKFHYKTDTLTANGIFMPRSQLAISLAAWKWDVLAKSGLLSRGMRMGTEVVDWFLGEARREPKACGVNAEEGLLLCRSHSICAVSRSPSQPTTYEGFAISPPKMWGFKVLLHIALTSFKYRSDMQQKLVF</sequence>
<dbReference type="EMBL" id="KZ613470">
    <property type="protein sequence ID" value="PMD25412.1"/>
    <property type="molecule type" value="Genomic_DNA"/>
</dbReference>
<feature type="region of interest" description="Disordered" evidence="1">
    <location>
        <begin position="149"/>
        <end position="170"/>
    </location>
</feature>
<gene>
    <name evidence="2" type="ORF">NA56DRAFT_699335</name>
</gene>
<dbReference type="Proteomes" id="UP000235672">
    <property type="component" value="Unassembled WGS sequence"/>
</dbReference>
<feature type="compositionally biased region" description="Polar residues" evidence="1">
    <location>
        <begin position="1"/>
        <end position="18"/>
    </location>
</feature>
<organism evidence="2 3">
    <name type="scientific">Hyaloscypha hepaticicola</name>
    <dbReference type="NCBI Taxonomy" id="2082293"/>
    <lineage>
        <taxon>Eukaryota</taxon>
        <taxon>Fungi</taxon>
        <taxon>Dikarya</taxon>
        <taxon>Ascomycota</taxon>
        <taxon>Pezizomycotina</taxon>
        <taxon>Leotiomycetes</taxon>
        <taxon>Helotiales</taxon>
        <taxon>Hyaloscyphaceae</taxon>
        <taxon>Hyaloscypha</taxon>
    </lineage>
</organism>
<proteinExistence type="predicted"/>
<protein>
    <submittedName>
        <fullName evidence="2">Uncharacterized protein</fullName>
    </submittedName>
</protein>
<evidence type="ECO:0000313" key="2">
    <source>
        <dbReference type="EMBL" id="PMD25412.1"/>
    </source>
</evidence>
<evidence type="ECO:0000313" key="3">
    <source>
        <dbReference type="Proteomes" id="UP000235672"/>
    </source>
</evidence>
<reference evidence="2 3" key="1">
    <citation type="submission" date="2016-05" db="EMBL/GenBank/DDBJ databases">
        <title>A degradative enzymes factory behind the ericoid mycorrhizal symbiosis.</title>
        <authorList>
            <consortium name="DOE Joint Genome Institute"/>
            <person name="Martino E."/>
            <person name="Morin E."/>
            <person name="Grelet G."/>
            <person name="Kuo A."/>
            <person name="Kohler A."/>
            <person name="Daghino S."/>
            <person name="Barry K."/>
            <person name="Choi C."/>
            <person name="Cichocki N."/>
            <person name="Clum A."/>
            <person name="Copeland A."/>
            <person name="Hainaut M."/>
            <person name="Haridas S."/>
            <person name="Labutti K."/>
            <person name="Lindquist E."/>
            <person name="Lipzen A."/>
            <person name="Khouja H.-R."/>
            <person name="Murat C."/>
            <person name="Ohm R."/>
            <person name="Olson A."/>
            <person name="Spatafora J."/>
            <person name="Veneault-Fourrey C."/>
            <person name="Henrissat B."/>
            <person name="Grigoriev I."/>
            <person name="Martin F."/>
            <person name="Perotto S."/>
        </authorList>
    </citation>
    <scope>NUCLEOTIDE SEQUENCE [LARGE SCALE GENOMIC DNA]</scope>
    <source>
        <strain evidence="2 3">UAMH 7357</strain>
    </source>
</reference>
<feature type="compositionally biased region" description="Low complexity" evidence="1">
    <location>
        <begin position="149"/>
        <end position="159"/>
    </location>
</feature>
<feature type="region of interest" description="Disordered" evidence="1">
    <location>
        <begin position="1"/>
        <end position="72"/>
    </location>
</feature>